<dbReference type="AlphaFoldDB" id="A0A1G1ZLE4"/>
<dbReference type="InterPro" id="IPR001173">
    <property type="entry name" value="Glyco_trans_2-like"/>
</dbReference>
<dbReference type="InterPro" id="IPR029044">
    <property type="entry name" value="Nucleotide-diphossugar_trans"/>
</dbReference>
<dbReference type="Proteomes" id="UP000177942">
    <property type="component" value="Unassembled WGS sequence"/>
</dbReference>
<dbReference type="InterPro" id="IPR050256">
    <property type="entry name" value="Glycosyltransferase_2"/>
</dbReference>
<proteinExistence type="predicted"/>
<organism evidence="2 3">
    <name type="scientific">Candidatus Harrisonbacteria bacterium RIFCSPLOWO2_01_FULL_44_18</name>
    <dbReference type="NCBI Taxonomy" id="1798407"/>
    <lineage>
        <taxon>Bacteria</taxon>
        <taxon>Candidatus Harrisoniibacteriota</taxon>
    </lineage>
</organism>
<protein>
    <recommendedName>
        <fullName evidence="1">Glycosyltransferase 2-like domain-containing protein</fullName>
    </recommendedName>
</protein>
<feature type="domain" description="Glycosyltransferase 2-like" evidence="1">
    <location>
        <begin position="6"/>
        <end position="163"/>
    </location>
</feature>
<evidence type="ECO:0000313" key="2">
    <source>
        <dbReference type="EMBL" id="OGY65361.1"/>
    </source>
</evidence>
<dbReference type="EMBL" id="MHJJ01000011">
    <property type="protein sequence ID" value="OGY65361.1"/>
    <property type="molecule type" value="Genomic_DNA"/>
</dbReference>
<dbReference type="PANTHER" id="PTHR48090">
    <property type="entry name" value="UNDECAPRENYL-PHOSPHATE 4-DEOXY-4-FORMAMIDO-L-ARABINOSE TRANSFERASE-RELATED"/>
    <property type="match status" value="1"/>
</dbReference>
<accession>A0A1G1ZLE4</accession>
<dbReference type="SUPFAM" id="SSF53448">
    <property type="entry name" value="Nucleotide-diphospho-sugar transferases"/>
    <property type="match status" value="1"/>
</dbReference>
<dbReference type="STRING" id="1798407.A3A16_02850"/>
<evidence type="ECO:0000313" key="3">
    <source>
        <dbReference type="Proteomes" id="UP000177942"/>
    </source>
</evidence>
<comment type="caution">
    <text evidence="2">The sequence shown here is derived from an EMBL/GenBank/DDBJ whole genome shotgun (WGS) entry which is preliminary data.</text>
</comment>
<dbReference type="PANTHER" id="PTHR48090:SF7">
    <property type="entry name" value="RFBJ PROTEIN"/>
    <property type="match status" value="1"/>
</dbReference>
<gene>
    <name evidence="2" type="ORF">A3A16_02850</name>
</gene>
<reference evidence="2 3" key="1">
    <citation type="journal article" date="2016" name="Nat. Commun.">
        <title>Thousands of microbial genomes shed light on interconnected biogeochemical processes in an aquifer system.</title>
        <authorList>
            <person name="Anantharaman K."/>
            <person name="Brown C.T."/>
            <person name="Hug L.A."/>
            <person name="Sharon I."/>
            <person name="Castelle C.J."/>
            <person name="Probst A.J."/>
            <person name="Thomas B.C."/>
            <person name="Singh A."/>
            <person name="Wilkins M.J."/>
            <person name="Karaoz U."/>
            <person name="Brodie E.L."/>
            <person name="Williams K.H."/>
            <person name="Hubbard S.S."/>
            <person name="Banfield J.F."/>
        </authorList>
    </citation>
    <scope>NUCLEOTIDE SEQUENCE [LARGE SCALE GENOMIC DNA]</scope>
</reference>
<evidence type="ECO:0000259" key="1">
    <source>
        <dbReference type="Pfam" id="PF00535"/>
    </source>
</evidence>
<sequence length="233" mass="27167">MYKKLSIIIPAYNEKSTIEEIIRRVKAVTLPLEKEIIVVDDGSKDGTREILKNIPGIRYIFHEKNLGKGGAVKTGFKNATGEIIIVQDADLEYDPNDYLAVIKPILEGKTEVTNGVRISPEKDDRKKKPLYWLSWIGNHFITWTTNLLYWNNAGEYEGCYKAFTKKLIDSIEVKTNNFDYDNELVCKILKRGYKIVDVPIRYYPRNYEEGKKINWKHGFLILWTIIKTRFIKQ</sequence>
<dbReference type="CDD" id="cd04179">
    <property type="entry name" value="DPM_DPG-synthase_like"/>
    <property type="match status" value="1"/>
</dbReference>
<dbReference type="Gene3D" id="3.90.550.10">
    <property type="entry name" value="Spore Coat Polysaccharide Biosynthesis Protein SpsA, Chain A"/>
    <property type="match status" value="1"/>
</dbReference>
<name>A0A1G1ZLE4_9BACT</name>
<dbReference type="Pfam" id="PF00535">
    <property type="entry name" value="Glycos_transf_2"/>
    <property type="match status" value="1"/>
</dbReference>